<comment type="caution">
    <text evidence="11">The sequence shown here is derived from an EMBL/GenBank/DDBJ whole genome shotgun (WGS) entry which is preliminary data.</text>
</comment>
<reference evidence="11 12" key="1">
    <citation type="submission" date="2023-08" db="EMBL/GenBank/DDBJ databases">
        <authorList>
            <person name="Girao M."/>
            <person name="Carvalho M.F."/>
        </authorList>
    </citation>
    <scope>NUCLEOTIDE SEQUENCE [LARGE SCALE GENOMIC DNA]</scope>
    <source>
        <strain evidence="11 12">CC-R104</strain>
    </source>
</reference>
<evidence type="ECO:0000256" key="5">
    <source>
        <dbReference type="ARBA" id="ARBA00023136"/>
    </source>
</evidence>
<dbReference type="HAMAP" id="MF_00454">
    <property type="entry name" value="FluC"/>
    <property type="match status" value="1"/>
</dbReference>
<keyword evidence="5 10" id="KW-0472">Membrane</keyword>
<dbReference type="NCBIfam" id="TIGR00494">
    <property type="entry name" value="crcB"/>
    <property type="match status" value="1"/>
</dbReference>
<evidence type="ECO:0000256" key="3">
    <source>
        <dbReference type="ARBA" id="ARBA00022692"/>
    </source>
</evidence>
<comment type="subcellular location">
    <subcellularLocation>
        <location evidence="1 10">Cell membrane</location>
        <topology evidence="1 10">Multi-pass membrane protein</topology>
    </subcellularLocation>
</comment>
<protein>
    <recommendedName>
        <fullName evidence="10">Fluoride-specific ion channel FluC</fullName>
    </recommendedName>
</protein>
<keyword evidence="3 10" id="KW-0812">Transmembrane</keyword>
<keyword evidence="10" id="KW-0406">Ion transport</keyword>
<keyword evidence="10" id="KW-0915">Sodium</keyword>
<evidence type="ECO:0000256" key="8">
    <source>
        <dbReference type="ARBA" id="ARBA00035585"/>
    </source>
</evidence>
<keyword evidence="4 10" id="KW-1133">Transmembrane helix</keyword>
<dbReference type="Proteomes" id="UP001331936">
    <property type="component" value="Unassembled WGS sequence"/>
</dbReference>
<dbReference type="InterPro" id="IPR003691">
    <property type="entry name" value="FluC"/>
</dbReference>
<accession>A0ABU7JPQ2</accession>
<sequence>MTALWVSLAGSLGAVARFVLDGEIRRRVRSNFPWGTLAVNVSGSFLLGLLVGVVVFHDADPGLEIVLGAGFCGGYTTFSAVSVEAVQLIRQRRRREAIFDLAGTLALALAGCALGLGLAAWSG</sequence>
<comment type="function">
    <text evidence="9 10">Fluoride-specific ion channel. Important for reducing fluoride concentration in the cell, thus reducing its toxicity.</text>
</comment>
<feature type="binding site" evidence="10">
    <location>
        <position position="73"/>
    </location>
    <ligand>
        <name>Na(+)</name>
        <dbReference type="ChEBI" id="CHEBI:29101"/>
        <note>structural</note>
    </ligand>
</feature>
<gene>
    <name evidence="10 11" type="primary">crcB</name>
    <name evidence="10" type="synonym">fluC</name>
    <name evidence="11" type="ORF">Q8814_07790</name>
</gene>
<keyword evidence="12" id="KW-1185">Reference proteome</keyword>
<keyword evidence="2 10" id="KW-1003">Cell membrane</keyword>
<dbReference type="Pfam" id="PF02537">
    <property type="entry name" value="CRCB"/>
    <property type="match status" value="1"/>
</dbReference>
<feature type="binding site" evidence="10">
    <location>
        <position position="76"/>
    </location>
    <ligand>
        <name>Na(+)</name>
        <dbReference type="ChEBI" id="CHEBI:29101"/>
        <note>structural</note>
    </ligand>
</feature>
<dbReference type="PANTHER" id="PTHR28259:SF1">
    <property type="entry name" value="FLUORIDE EXPORT PROTEIN 1-RELATED"/>
    <property type="match status" value="1"/>
</dbReference>
<evidence type="ECO:0000256" key="2">
    <source>
        <dbReference type="ARBA" id="ARBA00022475"/>
    </source>
</evidence>
<evidence type="ECO:0000256" key="7">
    <source>
        <dbReference type="ARBA" id="ARBA00035120"/>
    </source>
</evidence>
<keyword evidence="6 10" id="KW-0407">Ion channel</keyword>
<dbReference type="EMBL" id="JAUZMZ010000030">
    <property type="protein sequence ID" value="MEE2032011.1"/>
    <property type="molecule type" value="Genomic_DNA"/>
</dbReference>
<comment type="catalytic activity">
    <reaction evidence="8">
        <text>fluoride(in) = fluoride(out)</text>
        <dbReference type="Rhea" id="RHEA:76159"/>
        <dbReference type="ChEBI" id="CHEBI:17051"/>
    </reaction>
    <physiologicalReaction direction="left-to-right" evidence="8">
        <dbReference type="Rhea" id="RHEA:76160"/>
    </physiologicalReaction>
</comment>
<evidence type="ECO:0000313" key="11">
    <source>
        <dbReference type="EMBL" id="MEE2032011.1"/>
    </source>
</evidence>
<name>A0ABU7JPQ2_9NOCA</name>
<dbReference type="PANTHER" id="PTHR28259">
    <property type="entry name" value="FLUORIDE EXPORT PROTEIN 1-RELATED"/>
    <property type="match status" value="1"/>
</dbReference>
<dbReference type="RefSeq" id="WP_330151443.1">
    <property type="nucleotide sequence ID" value="NZ_JAUZMZ010000030.1"/>
</dbReference>
<feature type="transmembrane region" description="Helical" evidence="10">
    <location>
        <begin position="32"/>
        <end position="56"/>
    </location>
</feature>
<comment type="caution">
    <text evidence="10">Lacks conserved residue(s) required for the propagation of feature annotation.</text>
</comment>
<comment type="similarity">
    <text evidence="7 10">Belongs to the fluoride channel Fluc/FEX (TC 1.A.43) family.</text>
</comment>
<comment type="activity regulation">
    <text evidence="10">Na(+) is not transported, but it plays an essential structural role and its presence is essential for fluoride channel function.</text>
</comment>
<evidence type="ECO:0000256" key="6">
    <source>
        <dbReference type="ARBA" id="ARBA00023303"/>
    </source>
</evidence>
<evidence type="ECO:0000256" key="10">
    <source>
        <dbReference type="HAMAP-Rule" id="MF_00454"/>
    </source>
</evidence>
<evidence type="ECO:0000313" key="12">
    <source>
        <dbReference type="Proteomes" id="UP001331936"/>
    </source>
</evidence>
<evidence type="ECO:0000256" key="4">
    <source>
        <dbReference type="ARBA" id="ARBA00022989"/>
    </source>
</evidence>
<evidence type="ECO:0000256" key="1">
    <source>
        <dbReference type="ARBA" id="ARBA00004651"/>
    </source>
</evidence>
<keyword evidence="10" id="KW-0813">Transport</keyword>
<keyword evidence="10" id="KW-0479">Metal-binding</keyword>
<evidence type="ECO:0000256" key="9">
    <source>
        <dbReference type="ARBA" id="ARBA00049940"/>
    </source>
</evidence>
<proteinExistence type="inferred from homology"/>
<feature type="transmembrane region" description="Helical" evidence="10">
    <location>
        <begin position="97"/>
        <end position="121"/>
    </location>
</feature>
<organism evidence="11 12">
    <name type="scientific">Rhodococcus chondri</name>
    <dbReference type="NCBI Taxonomy" id="3065941"/>
    <lineage>
        <taxon>Bacteria</taxon>
        <taxon>Bacillati</taxon>
        <taxon>Actinomycetota</taxon>
        <taxon>Actinomycetes</taxon>
        <taxon>Mycobacteriales</taxon>
        <taxon>Nocardiaceae</taxon>
        <taxon>Rhodococcus</taxon>
    </lineage>
</organism>